<protein>
    <recommendedName>
        <fullName evidence="4">PepSY domain-containing protein</fullName>
    </recommendedName>
</protein>
<organism evidence="2 3">
    <name type="scientific">Duganella margarita</name>
    <dbReference type="NCBI Taxonomy" id="2692170"/>
    <lineage>
        <taxon>Bacteria</taxon>
        <taxon>Pseudomonadati</taxon>
        <taxon>Pseudomonadota</taxon>
        <taxon>Betaproteobacteria</taxon>
        <taxon>Burkholderiales</taxon>
        <taxon>Oxalobacteraceae</taxon>
        <taxon>Telluria group</taxon>
        <taxon>Duganella</taxon>
    </lineage>
</organism>
<evidence type="ECO:0000313" key="2">
    <source>
        <dbReference type="EMBL" id="MYN41893.1"/>
    </source>
</evidence>
<dbReference type="Proteomes" id="UP000466332">
    <property type="component" value="Unassembled WGS sequence"/>
</dbReference>
<accession>A0ABW9WL59</accession>
<feature type="signal peptide" evidence="1">
    <location>
        <begin position="1"/>
        <end position="19"/>
    </location>
</feature>
<evidence type="ECO:0000313" key="3">
    <source>
        <dbReference type="Proteomes" id="UP000466332"/>
    </source>
</evidence>
<feature type="chain" id="PRO_5046953824" description="PepSY domain-containing protein" evidence="1">
    <location>
        <begin position="20"/>
        <end position="107"/>
    </location>
</feature>
<sequence length="107" mass="11465">MKTVCTALLLAALCAIAHADADIDTARKLAAMKSLALSPERISPEQVAKALDVKLEKTCGEATALGAGPYIPVRTYQFVFPGHSDSEMYLRVVQTGDCITTVDLIRN</sequence>
<name>A0ABW9WL59_9BURK</name>
<keyword evidence="3" id="KW-1185">Reference proteome</keyword>
<proteinExistence type="predicted"/>
<dbReference type="EMBL" id="WWCS01000015">
    <property type="protein sequence ID" value="MYN41893.1"/>
    <property type="molecule type" value="Genomic_DNA"/>
</dbReference>
<evidence type="ECO:0008006" key="4">
    <source>
        <dbReference type="Google" id="ProtNLM"/>
    </source>
</evidence>
<reference evidence="2 3" key="1">
    <citation type="submission" date="2019-12" db="EMBL/GenBank/DDBJ databases">
        <title>Novel species isolated from a subtropical stream in China.</title>
        <authorList>
            <person name="Lu H."/>
        </authorList>
    </citation>
    <scope>NUCLEOTIDE SEQUENCE [LARGE SCALE GENOMIC DNA]</scope>
    <source>
        <strain evidence="2 3">FT109W</strain>
    </source>
</reference>
<evidence type="ECO:0000256" key="1">
    <source>
        <dbReference type="SAM" id="SignalP"/>
    </source>
</evidence>
<dbReference type="RefSeq" id="WP_161046836.1">
    <property type="nucleotide sequence ID" value="NZ_WWCS01000015.1"/>
</dbReference>
<comment type="caution">
    <text evidence="2">The sequence shown here is derived from an EMBL/GenBank/DDBJ whole genome shotgun (WGS) entry which is preliminary data.</text>
</comment>
<keyword evidence="1" id="KW-0732">Signal</keyword>
<gene>
    <name evidence="2" type="ORF">GTP55_21275</name>
</gene>